<comment type="caution">
    <text evidence="1">The sequence shown here is derived from an EMBL/GenBank/DDBJ whole genome shotgun (WGS) entry which is preliminary data.</text>
</comment>
<proteinExistence type="predicted"/>
<sequence>MILREVTWNPQKTLWFFRSPCLNWCKKQLNCGIMSVHLEGVISKTARNETKHN</sequence>
<keyword evidence="2" id="KW-1185">Reference proteome</keyword>
<organism evidence="1 2">
    <name type="scientific">Parelaphostrongylus tenuis</name>
    <name type="common">Meningeal worm</name>
    <dbReference type="NCBI Taxonomy" id="148309"/>
    <lineage>
        <taxon>Eukaryota</taxon>
        <taxon>Metazoa</taxon>
        <taxon>Ecdysozoa</taxon>
        <taxon>Nematoda</taxon>
        <taxon>Chromadorea</taxon>
        <taxon>Rhabditida</taxon>
        <taxon>Rhabditina</taxon>
        <taxon>Rhabditomorpha</taxon>
        <taxon>Strongyloidea</taxon>
        <taxon>Metastrongylidae</taxon>
        <taxon>Parelaphostrongylus</taxon>
    </lineage>
</organism>
<evidence type="ECO:0000313" key="1">
    <source>
        <dbReference type="EMBL" id="KAJ1350814.1"/>
    </source>
</evidence>
<gene>
    <name evidence="1" type="ORF">KIN20_006700</name>
</gene>
<accession>A0AAD5QIJ5</accession>
<dbReference type="Proteomes" id="UP001196413">
    <property type="component" value="Unassembled WGS sequence"/>
</dbReference>
<reference evidence="1" key="1">
    <citation type="submission" date="2021-06" db="EMBL/GenBank/DDBJ databases">
        <title>Parelaphostrongylus tenuis whole genome reference sequence.</title>
        <authorList>
            <person name="Garwood T.J."/>
            <person name="Larsen P.A."/>
            <person name="Fountain-Jones N.M."/>
            <person name="Garbe J.R."/>
            <person name="Macchietto M.G."/>
            <person name="Kania S.A."/>
            <person name="Gerhold R.W."/>
            <person name="Richards J.E."/>
            <person name="Wolf T.M."/>
        </authorList>
    </citation>
    <scope>NUCLEOTIDE SEQUENCE</scope>
    <source>
        <strain evidence="1">MNPRO001-30</strain>
        <tissue evidence="1">Meninges</tissue>
    </source>
</reference>
<dbReference type="AlphaFoldDB" id="A0AAD5QIJ5"/>
<name>A0AAD5QIJ5_PARTN</name>
<dbReference type="EMBL" id="JAHQIW010000945">
    <property type="protein sequence ID" value="KAJ1350814.1"/>
    <property type="molecule type" value="Genomic_DNA"/>
</dbReference>
<protein>
    <submittedName>
        <fullName evidence="1">Uncharacterized protein</fullName>
    </submittedName>
</protein>
<evidence type="ECO:0000313" key="2">
    <source>
        <dbReference type="Proteomes" id="UP001196413"/>
    </source>
</evidence>